<organism evidence="3 4">
    <name type="scientific">Saccharothrix hoggarensis</name>
    <dbReference type="NCBI Taxonomy" id="913853"/>
    <lineage>
        <taxon>Bacteria</taxon>
        <taxon>Bacillati</taxon>
        <taxon>Actinomycetota</taxon>
        <taxon>Actinomycetes</taxon>
        <taxon>Pseudonocardiales</taxon>
        <taxon>Pseudonocardiaceae</taxon>
        <taxon>Saccharothrix</taxon>
    </lineage>
</organism>
<gene>
    <name evidence="3" type="ORF">ACFQ3T_02535</name>
</gene>
<protein>
    <submittedName>
        <fullName evidence="3">NAD(P)H-binding protein</fullName>
    </submittedName>
</protein>
<dbReference type="Gene3D" id="3.40.50.720">
    <property type="entry name" value="NAD(P)-binding Rossmann-like Domain"/>
    <property type="match status" value="1"/>
</dbReference>
<dbReference type="InterPro" id="IPR006311">
    <property type="entry name" value="TAT_signal"/>
</dbReference>
<proteinExistence type="predicted"/>
<feature type="domain" description="NAD(P)-binding" evidence="2">
    <location>
        <begin position="97"/>
        <end position="160"/>
    </location>
</feature>
<comment type="caution">
    <text evidence="3">The sequence shown here is derived from an EMBL/GenBank/DDBJ whole genome shotgun (WGS) entry which is preliminary data.</text>
</comment>
<accession>A0ABW3QMG8</accession>
<dbReference type="InterPro" id="IPR016040">
    <property type="entry name" value="NAD(P)-bd_dom"/>
</dbReference>
<sequence>MTLETTALTRRGLLLTAAAFGVGALPACTSAPQQGTATPAPSRPAPDQRETSGDLLPRGELYGVGVYNTQEVADELRWIAENVRPAGGETKRILITGSTGGAGQLAAAHLLKRGHAVVAHARNEQRDADIRRDLPGLEDVVLGDLLDPDQTKAPAEQINALDESTSSSTTLASTGSRTATCSTPTPSRRTSSPRWSPHRGS</sequence>
<dbReference type="InterPro" id="IPR036291">
    <property type="entry name" value="NAD(P)-bd_dom_sf"/>
</dbReference>
<dbReference type="PROSITE" id="PS51318">
    <property type="entry name" value="TAT"/>
    <property type="match status" value="1"/>
</dbReference>
<reference evidence="4" key="1">
    <citation type="journal article" date="2019" name="Int. J. Syst. Evol. Microbiol.">
        <title>The Global Catalogue of Microorganisms (GCM) 10K type strain sequencing project: providing services to taxonomists for standard genome sequencing and annotation.</title>
        <authorList>
            <consortium name="The Broad Institute Genomics Platform"/>
            <consortium name="The Broad Institute Genome Sequencing Center for Infectious Disease"/>
            <person name="Wu L."/>
            <person name="Ma J."/>
        </authorList>
    </citation>
    <scope>NUCLEOTIDE SEQUENCE [LARGE SCALE GENOMIC DNA]</scope>
    <source>
        <strain evidence="4">CCUG 60214</strain>
    </source>
</reference>
<evidence type="ECO:0000313" key="4">
    <source>
        <dbReference type="Proteomes" id="UP001597168"/>
    </source>
</evidence>
<name>A0ABW3QMG8_9PSEU</name>
<dbReference type="Proteomes" id="UP001597168">
    <property type="component" value="Unassembled WGS sequence"/>
</dbReference>
<dbReference type="EMBL" id="JBHTLK010000006">
    <property type="protein sequence ID" value="MFD1145998.1"/>
    <property type="molecule type" value="Genomic_DNA"/>
</dbReference>
<feature type="compositionally biased region" description="Low complexity" evidence="1">
    <location>
        <begin position="164"/>
        <end position="195"/>
    </location>
</feature>
<keyword evidence="4" id="KW-1185">Reference proteome</keyword>
<dbReference type="Pfam" id="PF13460">
    <property type="entry name" value="NAD_binding_10"/>
    <property type="match status" value="1"/>
</dbReference>
<dbReference type="SUPFAM" id="SSF51735">
    <property type="entry name" value="NAD(P)-binding Rossmann-fold domains"/>
    <property type="match status" value="1"/>
</dbReference>
<feature type="region of interest" description="Disordered" evidence="1">
    <location>
        <begin position="31"/>
        <end position="57"/>
    </location>
</feature>
<evidence type="ECO:0000256" key="1">
    <source>
        <dbReference type="SAM" id="MobiDB-lite"/>
    </source>
</evidence>
<feature type="region of interest" description="Disordered" evidence="1">
    <location>
        <begin position="157"/>
        <end position="201"/>
    </location>
</feature>
<evidence type="ECO:0000259" key="2">
    <source>
        <dbReference type="Pfam" id="PF13460"/>
    </source>
</evidence>
<dbReference type="RefSeq" id="WP_380719304.1">
    <property type="nucleotide sequence ID" value="NZ_JBHTLK010000006.1"/>
</dbReference>
<evidence type="ECO:0000313" key="3">
    <source>
        <dbReference type="EMBL" id="MFD1145998.1"/>
    </source>
</evidence>